<dbReference type="RefSeq" id="WP_007274007.1">
    <property type="nucleotide sequence ID" value="NZ_BMCI01000010.1"/>
</dbReference>
<gene>
    <name evidence="1" type="ORF">GCM10007209_37980</name>
</gene>
<proteinExistence type="predicted"/>
<protein>
    <submittedName>
        <fullName evidence="1">Uncharacterized protein</fullName>
    </submittedName>
</protein>
<reference evidence="1" key="1">
    <citation type="journal article" date="2014" name="Int. J. Syst. Evol. Microbiol.">
        <title>Complete genome sequence of Corynebacterium casei LMG S-19264T (=DSM 44701T), isolated from a smear-ripened cheese.</title>
        <authorList>
            <consortium name="US DOE Joint Genome Institute (JGI-PGF)"/>
            <person name="Walter F."/>
            <person name="Albersmeier A."/>
            <person name="Kalinowski J."/>
            <person name="Ruckert C."/>
        </authorList>
    </citation>
    <scope>NUCLEOTIDE SEQUENCE</scope>
    <source>
        <strain evidence="1">CCM 7217</strain>
    </source>
</reference>
<organism evidence="1 2">
    <name type="scientific">Haloferax sulfurifontis</name>
    <dbReference type="NCBI Taxonomy" id="255616"/>
    <lineage>
        <taxon>Archaea</taxon>
        <taxon>Methanobacteriati</taxon>
        <taxon>Methanobacteriota</taxon>
        <taxon>Stenosarchaea group</taxon>
        <taxon>Halobacteria</taxon>
        <taxon>Halobacteriales</taxon>
        <taxon>Haloferacaceae</taxon>
        <taxon>Haloferax</taxon>
    </lineage>
</organism>
<sequence>MQTLNDTYTVVRDGERLEVYNVVNIDQPAVVRGYNPVVETFDARIGAGDSRTKPEAVTKAVAYELEDEFYIDVADHDIEVVDIESDDVEVI</sequence>
<dbReference type="AlphaFoldDB" id="A0A830DXI0"/>
<comment type="caution">
    <text evidence="1">The sequence shown here is derived from an EMBL/GenBank/DDBJ whole genome shotgun (WGS) entry which is preliminary data.</text>
</comment>
<accession>A0A830DXI0</accession>
<dbReference type="Proteomes" id="UP000646833">
    <property type="component" value="Unassembled WGS sequence"/>
</dbReference>
<evidence type="ECO:0000313" key="2">
    <source>
        <dbReference type="Proteomes" id="UP000646833"/>
    </source>
</evidence>
<evidence type="ECO:0000313" key="1">
    <source>
        <dbReference type="EMBL" id="GGC72456.1"/>
    </source>
</evidence>
<reference evidence="1" key="2">
    <citation type="submission" date="2020-09" db="EMBL/GenBank/DDBJ databases">
        <authorList>
            <person name="Sun Q."/>
            <person name="Sedlacek I."/>
        </authorList>
    </citation>
    <scope>NUCLEOTIDE SEQUENCE</scope>
    <source>
        <strain evidence="1">CCM 7217</strain>
    </source>
</reference>
<dbReference type="EMBL" id="BMCI01000010">
    <property type="protein sequence ID" value="GGC72456.1"/>
    <property type="molecule type" value="Genomic_DNA"/>
</dbReference>
<name>A0A830DXI0_9EURY</name>